<name>A0A077MG60_9MICO</name>
<keyword evidence="2" id="KW-1185">Reference proteome</keyword>
<gene>
    <name evidence="1" type="ORF">BN13_720007</name>
</gene>
<reference evidence="1 2" key="1">
    <citation type="journal article" date="2013" name="ISME J.">
        <title>A metabolic model for members of the genus Tetrasphaera involved in enhanced biological phosphorus removal.</title>
        <authorList>
            <person name="Kristiansen R."/>
            <person name="Nguyen H.T.T."/>
            <person name="Saunders A.M."/>
            <person name="Nielsen J.L."/>
            <person name="Wimmer R."/>
            <person name="Le V.Q."/>
            <person name="McIlroy S.J."/>
            <person name="Petrovski S."/>
            <person name="Seviour R.J."/>
            <person name="Calteau A."/>
            <person name="Nielsen K.L."/>
            <person name="Nielsen P.H."/>
        </authorList>
    </citation>
    <scope>NUCLEOTIDE SEQUENCE [LARGE SCALE GENOMIC DNA]</scope>
    <source>
        <strain evidence="1 2">Ben 74</strain>
    </source>
</reference>
<protein>
    <submittedName>
        <fullName evidence="1">Uncharacterized protein</fullName>
    </submittedName>
</protein>
<accession>A0A077MG60</accession>
<comment type="caution">
    <text evidence="1">The sequence shown here is derived from an EMBL/GenBank/DDBJ whole genome shotgun (WGS) entry which is preliminary data.</text>
</comment>
<dbReference type="AlphaFoldDB" id="A0A077MG60"/>
<evidence type="ECO:0000313" key="1">
    <source>
        <dbReference type="EMBL" id="CCI54453.1"/>
    </source>
</evidence>
<proteinExistence type="predicted"/>
<dbReference type="Proteomes" id="UP000035720">
    <property type="component" value="Unassembled WGS sequence"/>
</dbReference>
<evidence type="ECO:0000313" key="2">
    <source>
        <dbReference type="Proteomes" id="UP000035720"/>
    </source>
</evidence>
<organism evidence="1 2">
    <name type="scientific">Nostocoides jenkinsii Ben 74</name>
    <dbReference type="NCBI Taxonomy" id="1193518"/>
    <lineage>
        <taxon>Bacteria</taxon>
        <taxon>Bacillati</taxon>
        <taxon>Actinomycetota</taxon>
        <taxon>Actinomycetes</taxon>
        <taxon>Micrococcales</taxon>
        <taxon>Intrasporangiaceae</taxon>
        <taxon>Nostocoides</taxon>
    </lineage>
</organism>
<dbReference type="EMBL" id="CAJC01000186">
    <property type="protein sequence ID" value="CCI54453.1"/>
    <property type="molecule type" value="Genomic_DNA"/>
</dbReference>
<dbReference type="STRING" id="1193518.BN13_720007"/>
<sequence>MLAESPVLLSSAGLTKRFPSFLLDRVSFELAVGTLLGFGGRSGAASRRR</sequence>